<dbReference type="CDD" id="cd04301">
    <property type="entry name" value="NAT_SF"/>
    <property type="match status" value="1"/>
</dbReference>
<keyword evidence="1 4" id="KW-0808">Transferase</keyword>
<organism evidence="4 5">
    <name type="scientific">Luteitalea pratensis</name>
    <dbReference type="NCBI Taxonomy" id="1855912"/>
    <lineage>
        <taxon>Bacteria</taxon>
        <taxon>Pseudomonadati</taxon>
        <taxon>Acidobacteriota</taxon>
        <taxon>Vicinamibacteria</taxon>
        <taxon>Vicinamibacterales</taxon>
        <taxon>Vicinamibacteraceae</taxon>
        <taxon>Luteitalea</taxon>
    </lineage>
</organism>
<feature type="domain" description="N-acetyltransferase" evidence="3">
    <location>
        <begin position="29"/>
        <end position="203"/>
    </location>
</feature>
<evidence type="ECO:0000259" key="3">
    <source>
        <dbReference type="PROSITE" id="PS51186"/>
    </source>
</evidence>
<reference evidence="4 5" key="1">
    <citation type="journal article" date="2016" name="Genome Announc.">
        <title>First Complete Genome Sequence of a Subdivision 6 Acidobacterium Strain.</title>
        <authorList>
            <person name="Huang S."/>
            <person name="Vieira S."/>
            <person name="Bunk B."/>
            <person name="Riedel T."/>
            <person name="Sproer C."/>
            <person name="Overmann J."/>
        </authorList>
    </citation>
    <scope>NUCLEOTIDE SEQUENCE [LARGE SCALE GENOMIC DNA]</scope>
    <source>
        <strain evidence="5">DSM 100886 HEG_-6_39</strain>
    </source>
</reference>
<keyword evidence="2" id="KW-0012">Acyltransferase</keyword>
<dbReference type="GO" id="GO:0016747">
    <property type="term" value="F:acyltransferase activity, transferring groups other than amino-acyl groups"/>
    <property type="evidence" value="ECO:0007669"/>
    <property type="project" value="InterPro"/>
</dbReference>
<dbReference type="Pfam" id="PF00583">
    <property type="entry name" value="Acetyltransf_1"/>
    <property type="match status" value="1"/>
</dbReference>
<dbReference type="AlphaFoldDB" id="A0A143PWH5"/>
<gene>
    <name evidence="4" type="ORF">LuPra_05683</name>
</gene>
<dbReference type="EMBL" id="CP015136">
    <property type="protein sequence ID" value="AMY12410.1"/>
    <property type="molecule type" value="Genomic_DNA"/>
</dbReference>
<accession>A0A143PWH5</accession>
<dbReference type="InterPro" id="IPR016181">
    <property type="entry name" value="Acyl_CoA_acyltransferase"/>
</dbReference>
<protein>
    <submittedName>
        <fullName evidence="4">Putative acetyltransferase</fullName>
    </submittedName>
</protein>
<evidence type="ECO:0000256" key="1">
    <source>
        <dbReference type="ARBA" id="ARBA00022679"/>
    </source>
</evidence>
<proteinExistence type="predicted"/>
<evidence type="ECO:0000313" key="5">
    <source>
        <dbReference type="Proteomes" id="UP000076079"/>
    </source>
</evidence>
<dbReference type="Proteomes" id="UP000076079">
    <property type="component" value="Chromosome"/>
</dbReference>
<dbReference type="Gene3D" id="3.40.630.30">
    <property type="match status" value="1"/>
</dbReference>
<keyword evidence="5" id="KW-1185">Reference proteome</keyword>
<evidence type="ECO:0000313" key="4">
    <source>
        <dbReference type="EMBL" id="AMY12410.1"/>
    </source>
</evidence>
<dbReference type="PATRIC" id="fig|1813736.3.peg.5971"/>
<dbReference type="PROSITE" id="PS51186">
    <property type="entry name" value="GNAT"/>
    <property type="match status" value="1"/>
</dbReference>
<reference evidence="5" key="2">
    <citation type="submission" date="2016-04" db="EMBL/GenBank/DDBJ databases">
        <title>First Complete Genome Sequence of a Subdivision 6 Acidobacterium.</title>
        <authorList>
            <person name="Huang S."/>
            <person name="Vieira S."/>
            <person name="Bunk B."/>
            <person name="Riedel T."/>
            <person name="Sproeer C."/>
            <person name="Overmann J."/>
        </authorList>
    </citation>
    <scope>NUCLEOTIDE SEQUENCE [LARGE SCALE GENOMIC DNA]</scope>
    <source>
        <strain evidence="5">DSM 100886 HEG_-6_39</strain>
    </source>
</reference>
<dbReference type="InterPro" id="IPR000182">
    <property type="entry name" value="GNAT_dom"/>
</dbReference>
<dbReference type="STRING" id="1855912.LuPra_05683"/>
<dbReference type="PANTHER" id="PTHR43877">
    <property type="entry name" value="AMINOALKYLPHOSPHONATE N-ACETYLTRANSFERASE-RELATED-RELATED"/>
    <property type="match status" value="1"/>
</dbReference>
<sequence>MIRAGVRRAPPGYRLQAVSAEVVVSTSDYALRRATLADVAVLDVLIDHSVRGLGPGHYTPSEIEAGLRHVFGVDTQLVTDGTYYLIEHHDAAVACGGWSGRRTLFGGDQHKSGADDRLDPSIAPARIRAFFVHPEHARRGLGRRLYEVCADAARAAGFHTLELMATLPGVPLYTALGFEPHERVAVPTPSGPLPCIRMTRSIDGV</sequence>
<evidence type="ECO:0000256" key="2">
    <source>
        <dbReference type="ARBA" id="ARBA00023315"/>
    </source>
</evidence>
<dbReference type="OrthoDB" id="118465at2"/>
<name>A0A143PWH5_LUTPR</name>
<dbReference type="InterPro" id="IPR050832">
    <property type="entry name" value="Bact_Acetyltransf"/>
</dbReference>
<dbReference type="PANTHER" id="PTHR43877:SF1">
    <property type="entry name" value="ACETYLTRANSFERASE"/>
    <property type="match status" value="1"/>
</dbReference>
<dbReference type="KEGG" id="abac:LuPra_05683"/>
<dbReference type="SUPFAM" id="SSF55729">
    <property type="entry name" value="Acyl-CoA N-acyltransferases (Nat)"/>
    <property type="match status" value="1"/>
</dbReference>